<accession>A0AAD7DJI2</accession>
<evidence type="ECO:0000313" key="1">
    <source>
        <dbReference type="EMBL" id="KAJ7692302.1"/>
    </source>
</evidence>
<protein>
    <recommendedName>
        <fullName evidence="3">F-box domain-containing protein</fullName>
    </recommendedName>
</protein>
<dbReference type="AlphaFoldDB" id="A0AAD7DJI2"/>
<evidence type="ECO:0008006" key="3">
    <source>
        <dbReference type="Google" id="ProtNLM"/>
    </source>
</evidence>
<gene>
    <name evidence="1" type="ORF">B0H17DRAFT_544678</name>
</gene>
<dbReference type="EMBL" id="JARKIE010000053">
    <property type="protein sequence ID" value="KAJ7692302.1"/>
    <property type="molecule type" value="Genomic_DNA"/>
</dbReference>
<comment type="caution">
    <text evidence="1">The sequence shown here is derived from an EMBL/GenBank/DDBJ whole genome shotgun (WGS) entry which is preliminary data.</text>
</comment>
<proteinExistence type="predicted"/>
<evidence type="ECO:0000313" key="2">
    <source>
        <dbReference type="Proteomes" id="UP001221757"/>
    </source>
</evidence>
<dbReference type="Proteomes" id="UP001221757">
    <property type="component" value="Unassembled WGS sequence"/>
</dbReference>
<keyword evidence="2" id="KW-1185">Reference proteome</keyword>
<sequence length="286" mass="31623">MTLPAELYNLIFDECIPDKALIAAWGLVSKDHLVLSRSHIFSSVHLDSANAHEFANILAAPSCDIPPLIQKLVLSNRLSGPVWFPHVLPRLPAFLNVTALFLHSSKSVLTQGIRDLIHQHLPAVTTLEIVNFSFAYRTDAIEFACGFTRLEELTFFPKIKHNLAPATSVRIPPALRRLAVRCSSEEQPNWFLADVAPPVSEVRIREAGARDFSAIAGVLTRLGDSLESFAVDFSDTVVEVAFLRNSFFEANTALRGSSLPLAVPPWLSSASHSCRASPPLYWKNWC</sequence>
<name>A0AAD7DJI2_MYCRO</name>
<reference evidence="1" key="1">
    <citation type="submission" date="2023-03" db="EMBL/GenBank/DDBJ databases">
        <title>Massive genome expansion in bonnet fungi (Mycena s.s.) driven by repeated elements and novel gene families across ecological guilds.</title>
        <authorList>
            <consortium name="Lawrence Berkeley National Laboratory"/>
            <person name="Harder C.B."/>
            <person name="Miyauchi S."/>
            <person name="Viragh M."/>
            <person name="Kuo A."/>
            <person name="Thoen E."/>
            <person name="Andreopoulos B."/>
            <person name="Lu D."/>
            <person name="Skrede I."/>
            <person name="Drula E."/>
            <person name="Henrissat B."/>
            <person name="Morin E."/>
            <person name="Kohler A."/>
            <person name="Barry K."/>
            <person name="LaButti K."/>
            <person name="Morin E."/>
            <person name="Salamov A."/>
            <person name="Lipzen A."/>
            <person name="Mereny Z."/>
            <person name="Hegedus B."/>
            <person name="Baldrian P."/>
            <person name="Stursova M."/>
            <person name="Weitz H."/>
            <person name="Taylor A."/>
            <person name="Grigoriev I.V."/>
            <person name="Nagy L.G."/>
            <person name="Martin F."/>
            <person name="Kauserud H."/>
        </authorList>
    </citation>
    <scope>NUCLEOTIDE SEQUENCE</scope>
    <source>
        <strain evidence="1">CBHHK067</strain>
    </source>
</reference>
<organism evidence="1 2">
    <name type="scientific">Mycena rosella</name>
    <name type="common">Pink bonnet</name>
    <name type="synonym">Agaricus rosellus</name>
    <dbReference type="NCBI Taxonomy" id="1033263"/>
    <lineage>
        <taxon>Eukaryota</taxon>
        <taxon>Fungi</taxon>
        <taxon>Dikarya</taxon>
        <taxon>Basidiomycota</taxon>
        <taxon>Agaricomycotina</taxon>
        <taxon>Agaricomycetes</taxon>
        <taxon>Agaricomycetidae</taxon>
        <taxon>Agaricales</taxon>
        <taxon>Marasmiineae</taxon>
        <taxon>Mycenaceae</taxon>
        <taxon>Mycena</taxon>
    </lineage>
</organism>